<dbReference type="InterPro" id="IPR036249">
    <property type="entry name" value="Thioredoxin-like_sf"/>
</dbReference>
<organism evidence="1 2">
    <name type="scientific">Flaviramulus basaltis</name>
    <dbReference type="NCBI Taxonomy" id="369401"/>
    <lineage>
        <taxon>Bacteria</taxon>
        <taxon>Pseudomonadati</taxon>
        <taxon>Bacteroidota</taxon>
        <taxon>Flavobacteriia</taxon>
        <taxon>Flavobacteriales</taxon>
        <taxon>Flavobacteriaceae</taxon>
        <taxon>Flaviramulus</taxon>
    </lineage>
</organism>
<protein>
    <submittedName>
        <fullName evidence="1">Arsenate reductase</fullName>
    </submittedName>
</protein>
<proteinExistence type="predicted"/>
<dbReference type="EMBL" id="FPKV01000002">
    <property type="protein sequence ID" value="SFZ92355.1"/>
    <property type="molecule type" value="Genomic_DNA"/>
</dbReference>
<dbReference type="Proteomes" id="UP000182544">
    <property type="component" value="Unassembled WGS sequence"/>
</dbReference>
<dbReference type="STRING" id="369401.SAMN05428642_102675"/>
<dbReference type="SUPFAM" id="SSF52833">
    <property type="entry name" value="Thioredoxin-like"/>
    <property type="match status" value="1"/>
</dbReference>
<name>A0A1K2IL05_9FLAO</name>
<evidence type="ECO:0000313" key="2">
    <source>
        <dbReference type="Proteomes" id="UP000182544"/>
    </source>
</evidence>
<reference evidence="1 2" key="1">
    <citation type="submission" date="2016-10" db="EMBL/GenBank/DDBJ databases">
        <authorList>
            <person name="de Groot N.N."/>
        </authorList>
    </citation>
    <scope>NUCLEOTIDE SEQUENCE [LARGE SCALE GENOMIC DNA]</scope>
    <source>
        <strain evidence="1 2">DSM 18180</strain>
    </source>
</reference>
<evidence type="ECO:0000313" key="1">
    <source>
        <dbReference type="EMBL" id="SFZ92355.1"/>
    </source>
</evidence>
<dbReference type="RefSeq" id="WP_072401706.1">
    <property type="nucleotide sequence ID" value="NZ_FPKV01000002.1"/>
</dbReference>
<sequence>MTILARDKKQLTYIYSSFSHLGKQVLGYVEGIDKKVEVIDIAKQNLGDTIWVEIAENLGLPISNLITTENDYVSSIGNTNDFNTDDWLKIINKNPKLLQKPIAIKGEEAMLITHRSDILKFFGVDSAGLEKGLNGEPPTISSTTKDENFI</sequence>
<keyword evidence="2" id="KW-1185">Reference proteome</keyword>
<dbReference type="OrthoDB" id="1434620at2"/>
<dbReference type="Gene3D" id="3.40.30.10">
    <property type="entry name" value="Glutaredoxin"/>
    <property type="match status" value="1"/>
</dbReference>
<gene>
    <name evidence="1" type="ORF">SAMN05428642_102675</name>
</gene>
<dbReference type="AlphaFoldDB" id="A0A1K2IL05"/>
<accession>A0A1K2IL05</accession>